<evidence type="ECO:0000313" key="2">
    <source>
        <dbReference type="Proteomes" id="UP000653127"/>
    </source>
</evidence>
<dbReference type="Proteomes" id="UP000653127">
    <property type="component" value="Unassembled WGS sequence"/>
</dbReference>
<sequence>MMYIDGDQYDVPVLSIKRKADFLDKYAERTEDGVLRRELIGVYFNYQLQLGSTADVNEYARLWGKLTEPQEFHTVIVPDEAGDYTFVAYFSNVQDELLRIHKSKNYFKNLTVNFTAQAPARR</sequence>
<proteinExistence type="predicted"/>
<dbReference type="EMBL" id="JACRST010000003">
    <property type="protein sequence ID" value="MBC8546120.1"/>
    <property type="molecule type" value="Genomic_DNA"/>
</dbReference>
<gene>
    <name evidence="1" type="ORF">H8711_04120</name>
</gene>
<name>A0A926DZL8_9FIRM</name>
<reference evidence="1" key="1">
    <citation type="submission" date="2020-08" db="EMBL/GenBank/DDBJ databases">
        <title>Genome public.</title>
        <authorList>
            <person name="Liu C."/>
            <person name="Sun Q."/>
        </authorList>
    </citation>
    <scope>NUCLEOTIDE SEQUENCE</scope>
    <source>
        <strain evidence="1">NSJ-31</strain>
    </source>
</reference>
<keyword evidence="2" id="KW-1185">Reference proteome</keyword>
<protein>
    <submittedName>
        <fullName evidence="1">Uncharacterized protein</fullName>
    </submittedName>
</protein>
<organism evidence="1 2">
    <name type="scientific">Ligaoa zhengdingensis</name>
    <dbReference type="NCBI Taxonomy" id="2763658"/>
    <lineage>
        <taxon>Bacteria</taxon>
        <taxon>Bacillati</taxon>
        <taxon>Bacillota</taxon>
        <taxon>Clostridia</taxon>
        <taxon>Eubacteriales</taxon>
        <taxon>Oscillospiraceae</taxon>
        <taxon>Ligaoa</taxon>
    </lineage>
</organism>
<dbReference type="RefSeq" id="WP_249282267.1">
    <property type="nucleotide sequence ID" value="NZ_JACRST010000003.1"/>
</dbReference>
<comment type="caution">
    <text evidence="1">The sequence shown here is derived from an EMBL/GenBank/DDBJ whole genome shotgun (WGS) entry which is preliminary data.</text>
</comment>
<accession>A0A926DZL8</accession>
<evidence type="ECO:0000313" key="1">
    <source>
        <dbReference type="EMBL" id="MBC8546120.1"/>
    </source>
</evidence>
<dbReference type="AlphaFoldDB" id="A0A926DZL8"/>